<proteinExistence type="predicted"/>
<feature type="region of interest" description="Disordered" evidence="1">
    <location>
        <begin position="242"/>
        <end position="263"/>
    </location>
</feature>
<evidence type="ECO:0000256" key="1">
    <source>
        <dbReference type="SAM" id="MobiDB-lite"/>
    </source>
</evidence>
<gene>
    <name evidence="2" type="ORF">B0H16DRAFT_1456184</name>
</gene>
<feature type="region of interest" description="Disordered" evidence="1">
    <location>
        <begin position="53"/>
        <end position="80"/>
    </location>
</feature>
<sequence>MPRSQPPRITSYTVIICEPQRSKIKPEFNSNNKNLKTVGGSASADRPWQCSTATNQSGFLPPPSATCPPTPRTGPTDLQTGWIRDSISLKSRTEARRKTDNEFRCRRASAHRNRSGDGGASLGRRDRCCKRTEQVECYQLANGALAELCCRRRISLSVGGAGGHIPSASTDREYGVKGTARFDSKHNAWGMRELPSPMSAHRVAVFMSGHHISKLGQVGILTASGGLPPHGSTHAWVVRRKRAERHRSRRTYRPKISGKAPELPLENNRPPLIEFERVIHKQRLRWQHIGGKIILNQTKISPAVQDNWTSVMAALKLLPPAATNGYRNSCKFSLLRLKDNQSWRVMVYCDCLKNALTAPSNGECRFRGVKNRAATQTMVRPPIPELLLNNTGHDSVLFGDLSATKKEKSSAAAVIMVMELLPPTSHKLLKELLQRLKQLQPTPRREYNES</sequence>
<dbReference type="EMBL" id="JARKIB010000035">
    <property type="protein sequence ID" value="KAJ7761436.1"/>
    <property type="molecule type" value="Genomic_DNA"/>
</dbReference>
<reference evidence="2" key="1">
    <citation type="submission" date="2023-03" db="EMBL/GenBank/DDBJ databases">
        <title>Massive genome expansion in bonnet fungi (Mycena s.s.) driven by repeated elements and novel gene families across ecological guilds.</title>
        <authorList>
            <consortium name="Lawrence Berkeley National Laboratory"/>
            <person name="Harder C.B."/>
            <person name="Miyauchi S."/>
            <person name="Viragh M."/>
            <person name="Kuo A."/>
            <person name="Thoen E."/>
            <person name="Andreopoulos B."/>
            <person name="Lu D."/>
            <person name="Skrede I."/>
            <person name="Drula E."/>
            <person name="Henrissat B."/>
            <person name="Morin E."/>
            <person name="Kohler A."/>
            <person name="Barry K."/>
            <person name="LaButti K."/>
            <person name="Morin E."/>
            <person name="Salamov A."/>
            <person name="Lipzen A."/>
            <person name="Mereny Z."/>
            <person name="Hegedus B."/>
            <person name="Baldrian P."/>
            <person name="Stursova M."/>
            <person name="Weitz H."/>
            <person name="Taylor A."/>
            <person name="Grigoriev I.V."/>
            <person name="Nagy L.G."/>
            <person name="Martin F."/>
            <person name="Kauserud H."/>
        </authorList>
    </citation>
    <scope>NUCLEOTIDE SEQUENCE</scope>
    <source>
        <strain evidence="2">CBHHK182m</strain>
    </source>
</reference>
<protein>
    <submittedName>
        <fullName evidence="2">Uncharacterized protein</fullName>
    </submittedName>
</protein>
<organism evidence="2 3">
    <name type="scientific">Mycena metata</name>
    <dbReference type="NCBI Taxonomy" id="1033252"/>
    <lineage>
        <taxon>Eukaryota</taxon>
        <taxon>Fungi</taxon>
        <taxon>Dikarya</taxon>
        <taxon>Basidiomycota</taxon>
        <taxon>Agaricomycotina</taxon>
        <taxon>Agaricomycetes</taxon>
        <taxon>Agaricomycetidae</taxon>
        <taxon>Agaricales</taxon>
        <taxon>Marasmiineae</taxon>
        <taxon>Mycenaceae</taxon>
        <taxon>Mycena</taxon>
    </lineage>
</organism>
<evidence type="ECO:0000313" key="3">
    <source>
        <dbReference type="Proteomes" id="UP001215598"/>
    </source>
</evidence>
<name>A0AAD7JBQ7_9AGAR</name>
<dbReference type="AlphaFoldDB" id="A0AAD7JBQ7"/>
<keyword evidence="3" id="KW-1185">Reference proteome</keyword>
<accession>A0AAD7JBQ7</accession>
<comment type="caution">
    <text evidence="2">The sequence shown here is derived from an EMBL/GenBank/DDBJ whole genome shotgun (WGS) entry which is preliminary data.</text>
</comment>
<dbReference type="Proteomes" id="UP001215598">
    <property type="component" value="Unassembled WGS sequence"/>
</dbReference>
<evidence type="ECO:0000313" key="2">
    <source>
        <dbReference type="EMBL" id="KAJ7761436.1"/>
    </source>
</evidence>
<feature type="compositionally biased region" description="Pro residues" evidence="1">
    <location>
        <begin position="60"/>
        <end position="72"/>
    </location>
</feature>
<feature type="compositionally biased region" description="Basic residues" evidence="1">
    <location>
        <begin position="242"/>
        <end position="253"/>
    </location>
</feature>